<dbReference type="Proteomes" id="UP000003835">
    <property type="component" value="Unassembled WGS sequence"/>
</dbReference>
<evidence type="ECO:0000256" key="2">
    <source>
        <dbReference type="SAM" id="SignalP"/>
    </source>
</evidence>
<accession>B4VVK0</accession>
<reference evidence="3 4" key="1">
    <citation type="submission" date="2008-07" db="EMBL/GenBank/DDBJ databases">
        <authorList>
            <person name="Tandeau de Marsac N."/>
            <person name="Ferriera S."/>
            <person name="Johnson J."/>
            <person name="Kravitz S."/>
            <person name="Beeson K."/>
            <person name="Sutton G."/>
            <person name="Rogers Y.-H."/>
            <person name="Friedman R."/>
            <person name="Frazier M."/>
            <person name="Venter J.C."/>
        </authorList>
    </citation>
    <scope>NUCLEOTIDE SEQUENCE [LARGE SCALE GENOMIC DNA]</scope>
    <source>
        <strain evidence="3 4">PCC 7420</strain>
    </source>
</reference>
<dbReference type="EMBL" id="DS989855">
    <property type="protein sequence ID" value="EDX74057.1"/>
    <property type="molecule type" value="Genomic_DNA"/>
</dbReference>
<dbReference type="PROSITE" id="PS51257">
    <property type="entry name" value="PROKAR_LIPOPROTEIN"/>
    <property type="match status" value="1"/>
</dbReference>
<dbReference type="eggNOG" id="COG1555">
    <property type="taxonomic scope" value="Bacteria"/>
</dbReference>
<name>B4VVK0_9CYAN</name>
<feature type="signal peptide" evidence="2">
    <location>
        <begin position="1"/>
        <end position="23"/>
    </location>
</feature>
<keyword evidence="2" id="KW-0732">Signal</keyword>
<dbReference type="RefSeq" id="WP_006102818.1">
    <property type="nucleotide sequence ID" value="NZ_DS989855.1"/>
</dbReference>
<dbReference type="OrthoDB" id="7359338at2"/>
<evidence type="ECO:0000256" key="1">
    <source>
        <dbReference type="SAM" id="MobiDB-lite"/>
    </source>
</evidence>
<gene>
    <name evidence="3" type="ORF">MC7420_5937</name>
</gene>
<evidence type="ECO:0000313" key="4">
    <source>
        <dbReference type="Proteomes" id="UP000003835"/>
    </source>
</evidence>
<evidence type="ECO:0000313" key="3">
    <source>
        <dbReference type="EMBL" id="EDX74057.1"/>
    </source>
</evidence>
<proteinExistence type="predicted"/>
<dbReference type="STRING" id="118168.MC7420_5937"/>
<sequence>MSSVRFLSLTGAAATLIALTSCGNPQTSTPTTPEANGSPATTSQTTASPSTATDQPQDIDYMTTLGLMKGHLLIAKELLDQGKPDQAEPHIGHPIEELYADVETQLSERNVKDFKPTLNTLHDFVKSKPNAPEINTEYKAAMQEIDQAIEVLPASERQSPDFILRVINRMLSTVEEEYNAAIANDKIVETIEYQDSRGFILYANTLYQDIAEQVSQEHPDAAQTLESSLNELQNAVPSATPPATPVMTPEEVSTLIQTIQKTSQTISSSPS</sequence>
<organism evidence="3 4">
    <name type="scientific">Coleofasciculus chthonoplastes PCC 7420</name>
    <dbReference type="NCBI Taxonomy" id="118168"/>
    <lineage>
        <taxon>Bacteria</taxon>
        <taxon>Bacillati</taxon>
        <taxon>Cyanobacteriota</taxon>
        <taxon>Cyanophyceae</taxon>
        <taxon>Coleofasciculales</taxon>
        <taxon>Coleofasciculaceae</taxon>
        <taxon>Coleofasciculus</taxon>
    </lineage>
</organism>
<evidence type="ECO:0008006" key="5">
    <source>
        <dbReference type="Google" id="ProtNLM"/>
    </source>
</evidence>
<feature type="region of interest" description="Disordered" evidence="1">
    <location>
        <begin position="24"/>
        <end position="57"/>
    </location>
</feature>
<protein>
    <recommendedName>
        <fullName evidence="5">DUF305 domain-containing protein</fullName>
    </recommendedName>
</protein>
<dbReference type="AlphaFoldDB" id="B4VVK0"/>
<feature type="chain" id="PRO_5002827635" description="DUF305 domain-containing protein" evidence="2">
    <location>
        <begin position="24"/>
        <end position="271"/>
    </location>
</feature>
<feature type="compositionally biased region" description="Low complexity" evidence="1">
    <location>
        <begin position="38"/>
        <end position="56"/>
    </location>
</feature>
<feature type="compositionally biased region" description="Polar residues" evidence="1">
    <location>
        <begin position="24"/>
        <end position="35"/>
    </location>
</feature>
<dbReference type="HOGENOM" id="CLU_063849_0_0_3"/>
<keyword evidence="4" id="KW-1185">Reference proteome</keyword>